<dbReference type="AlphaFoldDB" id="A0A4Z0PZQ7"/>
<gene>
    <name evidence="1" type="ORF">E5K02_20785</name>
</gene>
<keyword evidence="2" id="KW-1185">Reference proteome</keyword>
<evidence type="ECO:0000313" key="2">
    <source>
        <dbReference type="Proteomes" id="UP000298471"/>
    </source>
</evidence>
<dbReference type="EMBL" id="SRMB01000005">
    <property type="protein sequence ID" value="TGE22804.1"/>
    <property type="molecule type" value="Genomic_DNA"/>
</dbReference>
<protein>
    <submittedName>
        <fullName evidence="1">Uncharacterized protein</fullName>
    </submittedName>
</protein>
<evidence type="ECO:0000313" key="1">
    <source>
        <dbReference type="EMBL" id="TGE22804.1"/>
    </source>
</evidence>
<sequence>MTIGQSILAGQTCPYCEGQSALVDTSVLYGGNATGKHAYLCQPCWAYVGCHPGTTVALGTLADEDLRTWRKHTHQLFDTLWRGPGSSRSRTQAYQWLAEQLGTKPEHTHIGMFDEELCQWTLHLVQAEIQQRQLSTSNS</sequence>
<comment type="caution">
    <text evidence="1">The sequence shown here is derived from an EMBL/GenBank/DDBJ whole genome shotgun (WGS) entry which is preliminary data.</text>
</comment>
<dbReference type="InterPro" id="IPR021686">
    <property type="entry name" value="DUF3268"/>
</dbReference>
<dbReference type="Proteomes" id="UP000298471">
    <property type="component" value="Unassembled WGS sequence"/>
</dbReference>
<dbReference type="Pfam" id="PF11672">
    <property type="entry name" value="DUF3268"/>
    <property type="match status" value="1"/>
</dbReference>
<dbReference type="OrthoDB" id="1028010at2"/>
<organism evidence="1 2">
    <name type="scientific">Hymenobacter metallicola</name>
    <dbReference type="NCBI Taxonomy" id="2563114"/>
    <lineage>
        <taxon>Bacteria</taxon>
        <taxon>Pseudomonadati</taxon>
        <taxon>Bacteroidota</taxon>
        <taxon>Cytophagia</taxon>
        <taxon>Cytophagales</taxon>
        <taxon>Hymenobacteraceae</taxon>
        <taxon>Hymenobacter</taxon>
    </lineage>
</organism>
<name>A0A4Z0PZQ7_9BACT</name>
<proteinExistence type="predicted"/>
<reference evidence="1 2" key="1">
    <citation type="submission" date="2019-04" db="EMBL/GenBank/DDBJ databases">
        <authorList>
            <person name="Feng G."/>
            <person name="Zhang J."/>
            <person name="Zhu H."/>
        </authorList>
    </citation>
    <scope>NUCLEOTIDE SEQUENCE [LARGE SCALE GENOMIC DNA]</scope>
    <source>
        <strain evidence="1 2">9PBR-1</strain>
    </source>
</reference>
<accession>A0A4Z0PZQ7</accession>
<dbReference type="RefSeq" id="WP_135397557.1">
    <property type="nucleotide sequence ID" value="NZ_SRMB01000005.1"/>
</dbReference>